<name>A0AAP0D528_9ASTR</name>
<comment type="caution">
    <text evidence="3">The sequence shown here is derived from an EMBL/GenBank/DDBJ whole genome shotgun (WGS) entry which is preliminary data.</text>
</comment>
<sequence length="136" mass="14752">MGKTIRWFKSFFGIKTESNSGHRKDNIPSCIGRSRRNLINSPAESPMLNPIHNDNCEAHNRRAIAIAVVTAVAAAQAAVALARPRLASESRRVTATPGDEENSAAVKIQSLFRGYLVHHHPYVSGSSSTDLICGDD</sequence>
<evidence type="ECO:0000313" key="3">
    <source>
        <dbReference type="EMBL" id="KAK9064929.1"/>
    </source>
</evidence>
<dbReference type="Proteomes" id="UP001408789">
    <property type="component" value="Unassembled WGS sequence"/>
</dbReference>
<reference evidence="3 4" key="1">
    <citation type="submission" date="2024-04" db="EMBL/GenBank/DDBJ databases">
        <title>The reference genome of an endangered Asteraceae, Deinandra increscens subsp. villosa, native to the Central Coast of California.</title>
        <authorList>
            <person name="Guilliams M."/>
            <person name="Hasenstab-Lehman K."/>
            <person name="Meyer R."/>
            <person name="Mcevoy S."/>
        </authorList>
    </citation>
    <scope>NUCLEOTIDE SEQUENCE [LARGE SCALE GENOMIC DNA]</scope>
    <source>
        <tissue evidence="3">Leaf</tissue>
    </source>
</reference>
<organism evidence="3 4">
    <name type="scientific">Deinandra increscens subsp. villosa</name>
    <dbReference type="NCBI Taxonomy" id="3103831"/>
    <lineage>
        <taxon>Eukaryota</taxon>
        <taxon>Viridiplantae</taxon>
        <taxon>Streptophyta</taxon>
        <taxon>Embryophyta</taxon>
        <taxon>Tracheophyta</taxon>
        <taxon>Spermatophyta</taxon>
        <taxon>Magnoliopsida</taxon>
        <taxon>eudicotyledons</taxon>
        <taxon>Gunneridae</taxon>
        <taxon>Pentapetalae</taxon>
        <taxon>asterids</taxon>
        <taxon>campanulids</taxon>
        <taxon>Asterales</taxon>
        <taxon>Asteraceae</taxon>
        <taxon>Asteroideae</taxon>
        <taxon>Heliantheae alliance</taxon>
        <taxon>Madieae</taxon>
        <taxon>Madiinae</taxon>
        <taxon>Deinandra</taxon>
    </lineage>
</organism>
<dbReference type="EMBL" id="JBCNJP010000017">
    <property type="protein sequence ID" value="KAK9064929.1"/>
    <property type="molecule type" value="Genomic_DNA"/>
</dbReference>
<dbReference type="GO" id="GO:0005516">
    <property type="term" value="F:calmodulin binding"/>
    <property type="evidence" value="ECO:0007669"/>
    <property type="project" value="UniProtKB-KW"/>
</dbReference>
<gene>
    <name evidence="3" type="ORF">SSX86_016312</name>
</gene>
<evidence type="ECO:0000256" key="2">
    <source>
        <dbReference type="ARBA" id="ARBA00024341"/>
    </source>
</evidence>
<dbReference type="InterPro" id="IPR000048">
    <property type="entry name" value="IQ_motif_EF-hand-BS"/>
</dbReference>
<keyword evidence="1" id="KW-0112">Calmodulin-binding</keyword>
<evidence type="ECO:0000313" key="4">
    <source>
        <dbReference type="Proteomes" id="UP001408789"/>
    </source>
</evidence>
<dbReference type="PANTHER" id="PTHR32295:SF264">
    <property type="entry name" value="IQ MOTIF, EF-HAND BINDING, P-LOOP CONTAINING NUCLEOSIDE TRIPHOSPHATE HYDROLASE"/>
    <property type="match status" value="1"/>
</dbReference>
<evidence type="ECO:0000256" key="1">
    <source>
        <dbReference type="ARBA" id="ARBA00022860"/>
    </source>
</evidence>
<dbReference type="PANTHER" id="PTHR32295">
    <property type="entry name" value="IQ-DOMAIN 5-RELATED"/>
    <property type="match status" value="1"/>
</dbReference>
<protein>
    <submittedName>
        <fullName evidence="3">Uncharacterized protein</fullName>
    </submittedName>
</protein>
<comment type="similarity">
    <text evidence="2">Belongs to the IQD family.</text>
</comment>
<dbReference type="PROSITE" id="PS50096">
    <property type="entry name" value="IQ"/>
    <property type="match status" value="1"/>
</dbReference>
<dbReference type="AlphaFoldDB" id="A0AAP0D528"/>
<accession>A0AAP0D528</accession>
<proteinExistence type="inferred from homology"/>
<keyword evidence="4" id="KW-1185">Reference proteome</keyword>
<dbReference type="Pfam" id="PF00612">
    <property type="entry name" value="IQ"/>
    <property type="match status" value="1"/>
</dbReference>